<feature type="non-terminal residue" evidence="3">
    <location>
        <position position="1"/>
    </location>
</feature>
<dbReference type="Proteomes" id="UP000276133">
    <property type="component" value="Unassembled WGS sequence"/>
</dbReference>
<evidence type="ECO:0000256" key="1">
    <source>
        <dbReference type="SAM" id="MobiDB-lite"/>
    </source>
</evidence>
<comment type="caution">
    <text evidence="3">The sequence shown here is derived from an EMBL/GenBank/DDBJ whole genome shotgun (WGS) entry which is preliminary data.</text>
</comment>
<protein>
    <submittedName>
        <fullName evidence="3">Transposon Ty3-G Gag-Pol poly</fullName>
    </submittedName>
</protein>
<dbReference type="Pfam" id="PF22938">
    <property type="entry name" value="Integrase_p58_C"/>
    <property type="match status" value="1"/>
</dbReference>
<feature type="domain" description="Integrase p58-like C-terminal" evidence="2">
    <location>
        <begin position="50"/>
        <end position="83"/>
    </location>
</feature>
<dbReference type="EMBL" id="REGN01005245">
    <property type="protein sequence ID" value="RNA14172.1"/>
    <property type="molecule type" value="Genomic_DNA"/>
</dbReference>
<dbReference type="InterPro" id="IPR054465">
    <property type="entry name" value="Integrase_p58-like_C"/>
</dbReference>
<keyword evidence="4" id="KW-1185">Reference proteome</keyword>
<accession>A0A3M7QS77</accession>
<gene>
    <name evidence="3" type="ORF">BpHYR1_034700</name>
</gene>
<reference evidence="3 4" key="1">
    <citation type="journal article" date="2018" name="Sci. Rep.">
        <title>Genomic signatures of local adaptation to the degree of environmental predictability in rotifers.</title>
        <authorList>
            <person name="Franch-Gras L."/>
            <person name="Hahn C."/>
            <person name="Garcia-Roger E.M."/>
            <person name="Carmona M.J."/>
            <person name="Serra M."/>
            <person name="Gomez A."/>
        </authorList>
    </citation>
    <scope>NUCLEOTIDE SEQUENCE [LARGE SCALE GENOMIC DNA]</scope>
    <source>
        <strain evidence="3">HYR1</strain>
    </source>
</reference>
<evidence type="ECO:0000259" key="2">
    <source>
        <dbReference type="Pfam" id="PF22938"/>
    </source>
</evidence>
<dbReference type="AlphaFoldDB" id="A0A3M7QS77"/>
<evidence type="ECO:0000313" key="3">
    <source>
        <dbReference type="EMBL" id="RNA14172.1"/>
    </source>
</evidence>
<dbReference type="OrthoDB" id="10203278at2759"/>
<organism evidence="3 4">
    <name type="scientific">Brachionus plicatilis</name>
    <name type="common">Marine rotifer</name>
    <name type="synonym">Brachionus muelleri</name>
    <dbReference type="NCBI Taxonomy" id="10195"/>
    <lineage>
        <taxon>Eukaryota</taxon>
        <taxon>Metazoa</taxon>
        <taxon>Spiralia</taxon>
        <taxon>Gnathifera</taxon>
        <taxon>Rotifera</taxon>
        <taxon>Eurotatoria</taxon>
        <taxon>Monogononta</taxon>
        <taxon>Pseudotrocha</taxon>
        <taxon>Ploima</taxon>
        <taxon>Brachionidae</taxon>
        <taxon>Brachionus</taxon>
    </lineage>
</organism>
<evidence type="ECO:0000313" key="4">
    <source>
        <dbReference type="Proteomes" id="UP000276133"/>
    </source>
</evidence>
<feature type="region of interest" description="Disordered" evidence="1">
    <location>
        <begin position="104"/>
        <end position="134"/>
    </location>
</feature>
<feature type="compositionally biased region" description="Polar residues" evidence="1">
    <location>
        <begin position="104"/>
        <end position="121"/>
    </location>
</feature>
<proteinExistence type="predicted"/>
<dbReference type="Gene3D" id="2.30.30.850">
    <property type="match status" value="1"/>
</dbReference>
<sequence length="180" mass="20849">QNADVKVSKFKFYADRNVRPFGYALGDRVYLLKQANKKGVSKKLSHKWTGPFTVVEVLSENNYLIRADANQKKQLVHANRLKRCFKPPSNTCYKTMIEESVNSSGNAQADWSPEAESQVTETNEEPNSAAEINPDSYWMDSDFLDLNEDNQPENQDSSAFYSTLRKRREKIVKIIWWYKI</sequence>
<name>A0A3M7QS77_BRAPC</name>